<keyword evidence="1" id="KW-0489">Methyltransferase</keyword>
<reference evidence="1" key="1">
    <citation type="submission" date="2018-10" db="EMBL/GenBank/DDBJ databases">
        <title>Schaedlerella arabinophila gen. nov. sp. nov., isolated from the mouse intestinal tract and comparative analysis with the genome of the closely related altered Schaedler flora strain ASF502.</title>
        <authorList>
            <person name="Miyake S."/>
            <person name="Soh M."/>
            <person name="Seedorf H."/>
        </authorList>
    </citation>
    <scope>NUCLEOTIDE SEQUENCE [LARGE SCALE GENOMIC DNA]</scope>
    <source>
        <strain evidence="1">DSM 106076</strain>
    </source>
</reference>
<evidence type="ECO:0000313" key="1">
    <source>
        <dbReference type="EMBL" id="RRK33740.1"/>
    </source>
</evidence>
<protein>
    <submittedName>
        <fullName evidence="1">Methyltransferase</fullName>
    </submittedName>
</protein>
<dbReference type="InterPro" id="IPR008884">
    <property type="entry name" value="TylF_MeTrfase"/>
</dbReference>
<sequence>MFQGSFASHINELFYDRKLYLFDTFEGFPDKYMNLDKERGYTYKGRNPELYKDTSVDVVLSKMKYKENVLIRKGFFPDTLQGLEEEFCFVSLDMDLYVPLKAGLEYFYPRLLRGGYIFIHDCNIGHDDYKGARIALLEFIEKENIGYVMLPDNCTAVITK</sequence>
<dbReference type="Pfam" id="PF05711">
    <property type="entry name" value="TylF"/>
    <property type="match status" value="1"/>
</dbReference>
<accession>A0A3R8JRX9</accession>
<dbReference type="AlphaFoldDB" id="A0A3R8JRX9"/>
<dbReference type="PANTHER" id="PTHR40036:SF1">
    <property type="entry name" value="MACROCIN O-METHYLTRANSFERASE"/>
    <property type="match status" value="1"/>
</dbReference>
<dbReference type="EMBL" id="RHJS01000002">
    <property type="protein sequence ID" value="RRK33740.1"/>
    <property type="molecule type" value="Genomic_DNA"/>
</dbReference>
<name>A0A3R8JRX9_9FIRM</name>
<dbReference type="InterPro" id="IPR029063">
    <property type="entry name" value="SAM-dependent_MTases_sf"/>
</dbReference>
<keyword evidence="2" id="KW-1185">Reference proteome</keyword>
<dbReference type="Proteomes" id="UP000274920">
    <property type="component" value="Unassembled WGS sequence"/>
</dbReference>
<organism evidence="1 2">
    <name type="scientific">Schaedlerella arabinosiphila</name>
    <dbReference type="NCBI Taxonomy" id="2044587"/>
    <lineage>
        <taxon>Bacteria</taxon>
        <taxon>Bacillati</taxon>
        <taxon>Bacillota</taxon>
        <taxon>Clostridia</taxon>
        <taxon>Lachnospirales</taxon>
        <taxon>Lachnospiraceae</taxon>
        <taxon>Schaedlerella</taxon>
    </lineage>
</organism>
<dbReference type="GO" id="GO:0008168">
    <property type="term" value="F:methyltransferase activity"/>
    <property type="evidence" value="ECO:0007669"/>
    <property type="project" value="UniProtKB-KW"/>
</dbReference>
<evidence type="ECO:0000313" key="2">
    <source>
        <dbReference type="Proteomes" id="UP000274920"/>
    </source>
</evidence>
<dbReference type="PANTHER" id="PTHR40036">
    <property type="entry name" value="MACROCIN O-METHYLTRANSFERASE"/>
    <property type="match status" value="1"/>
</dbReference>
<gene>
    <name evidence="1" type="ORF">EBB54_22040</name>
</gene>
<dbReference type="GO" id="GO:0032259">
    <property type="term" value="P:methylation"/>
    <property type="evidence" value="ECO:0007669"/>
    <property type="project" value="UniProtKB-KW"/>
</dbReference>
<dbReference type="RefSeq" id="WP_125128954.1">
    <property type="nucleotide sequence ID" value="NZ_RHJS01000002.1"/>
</dbReference>
<keyword evidence="1" id="KW-0808">Transferase</keyword>
<comment type="caution">
    <text evidence="1">The sequence shown here is derived from an EMBL/GenBank/DDBJ whole genome shotgun (WGS) entry which is preliminary data.</text>
</comment>
<dbReference type="Gene3D" id="3.40.50.150">
    <property type="entry name" value="Vaccinia Virus protein VP39"/>
    <property type="match status" value="1"/>
</dbReference>
<proteinExistence type="predicted"/>